<protein>
    <recommendedName>
        <fullName evidence="2">SCP domain-containing protein</fullName>
    </recommendedName>
</protein>
<gene>
    <name evidence="3" type="ORF">COU05_02710</name>
</gene>
<dbReference type="SUPFAM" id="SSF55797">
    <property type="entry name" value="PR-1-like"/>
    <property type="match status" value="1"/>
</dbReference>
<evidence type="ECO:0000313" key="3">
    <source>
        <dbReference type="EMBL" id="PIR90301.1"/>
    </source>
</evidence>
<dbReference type="InterPro" id="IPR014044">
    <property type="entry name" value="CAP_dom"/>
</dbReference>
<keyword evidence="1" id="KW-1133">Transmembrane helix</keyword>
<keyword evidence="1" id="KW-0472">Membrane</keyword>
<comment type="caution">
    <text evidence="3">The sequence shown here is derived from an EMBL/GenBank/DDBJ whole genome shotgun (WGS) entry which is preliminary data.</text>
</comment>
<reference evidence="4" key="1">
    <citation type="submission" date="2017-09" db="EMBL/GenBank/DDBJ databases">
        <title>Depth-based differentiation of microbial function through sediment-hosted aquifers and enrichment of novel symbionts in the deep terrestrial subsurface.</title>
        <authorList>
            <person name="Probst A.J."/>
            <person name="Ladd B."/>
            <person name="Jarett J.K."/>
            <person name="Geller-Mcgrath D.E."/>
            <person name="Sieber C.M.K."/>
            <person name="Emerson J.B."/>
            <person name="Anantharaman K."/>
            <person name="Thomas B.C."/>
            <person name="Malmstrom R."/>
            <person name="Stieglmeier M."/>
            <person name="Klingl A."/>
            <person name="Woyke T."/>
            <person name="Ryan C.M."/>
            <person name="Banfield J.F."/>
        </authorList>
    </citation>
    <scope>NUCLEOTIDE SEQUENCE [LARGE SCALE GENOMIC DNA]</scope>
</reference>
<evidence type="ECO:0000313" key="4">
    <source>
        <dbReference type="Proteomes" id="UP000230132"/>
    </source>
</evidence>
<dbReference type="PANTHER" id="PTHR31157:SF1">
    <property type="entry name" value="SCP DOMAIN-CONTAINING PROTEIN"/>
    <property type="match status" value="1"/>
</dbReference>
<dbReference type="Pfam" id="PF00188">
    <property type="entry name" value="CAP"/>
    <property type="match status" value="1"/>
</dbReference>
<dbReference type="InterPro" id="IPR035940">
    <property type="entry name" value="CAP_sf"/>
</dbReference>
<dbReference type="PANTHER" id="PTHR31157">
    <property type="entry name" value="SCP DOMAIN-CONTAINING PROTEIN"/>
    <property type="match status" value="1"/>
</dbReference>
<accession>A0A2H0UU78</accession>
<name>A0A2H0UU78_9BACT</name>
<organism evidence="3 4">
    <name type="scientific">bacterium (Candidatus Gribaldobacteria) CG10_big_fil_rev_8_21_14_0_10_37_21</name>
    <dbReference type="NCBI Taxonomy" id="2014275"/>
    <lineage>
        <taxon>Bacteria</taxon>
        <taxon>Candidatus Gribaldobacteria</taxon>
    </lineage>
</organism>
<evidence type="ECO:0000259" key="2">
    <source>
        <dbReference type="Pfam" id="PF00188"/>
    </source>
</evidence>
<keyword evidence="1" id="KW-0812">Transmembrane</keyword>
<evidence type="ECO:0000256" key="1">
    <source>
        <dbReference type="SAM" id="Phobius"/>
    </source>
</evidence>
<proteinExistence type="predicted"/>
<dbReference type="CDD" id="cd05379">
    <property type="entry name" value="CAP_bacterial"/>
    <property type="match status" value="1"/>
</dbReference>
<dbReference type="EMBL" id="PFAX01000029">
    <property type="protein sequence ID" value="PIR90301.1"/>
    <property type="molecule type" value="Genomic_DNA"/>
</dbReference>
<sequence length="292" mass="33135">MKNKMKKRTKIFFGIGVITMAIFAGYYFRFDLSGWFNLAKEGLEVRMDELKEIKQQIITPSPLFGPREEVASNLTLEGVVFETNIQRQQYGLPVLSVNAKLALMAQAKAEDMFSRQYFAHQSPTGDGPAELAQMVGYEYLLVGENLALGNYKNDEDLVNAWMNSPGHRENILQGKYTEIGVAVKRGVYEGKMVWLSVQEFGRPQADCPLPDEVLGSEIKEGQATLAILEQQLLNKKNEVENIRPKRGNNYKQAVDEYNELVSQYNTFANNLKALILDYNHQVKVYNVCIESM</sequence>
<dbReference type="Proteomes" id="UP000230132">
    <property type="component" value="Unassembled WGS sequence"/>
</dbReference>
<dbReference type="Gene3D" id="3.40.33.10">
    <property type="entry name" value="CAP"/>
    <property type="match status" value="1"/>
</dbReference>
<feature type="transmembrane region" description="Helical" evidence="1">
    <location>
        <begin position="12"/>
        <end position="28"/>
    </location>
</feature>
<dbReference type="AlphaFoldDB" id="A0A2H0UU78"/>
<feature type="domain" description="SCP" evidence="2">
    <location>
        <begin position="83"/>
        <end position="191"/>
    </location>
</feature>